<dbReference type="SUPFAM" id="SSF56219">
    <property type="entry name" value="DNase I-like"/>
    <property type="match status" value="1"/>
</dbReference>
<feature type="domain" description="PGAP2IP first transmembrane" evidence="4">
    <location>
        <begin position="333"/>
        <end position="483"/>
    </location>
</feature>
<evidence type="ECO:0000313" key="6">
    <source>
        <dbReference type="EMBL" id="CUS20975.1"/>
    </source>
</evidence>
<dbReference type="PANTHER" id="PTHR14859:SF1">
    <property type="entry name" value="PGAP2-INTERACTING PROTEIN"/>
    <property type="match status" value="1"/>
</dbReference>
<proteinExistence type="predicted"/>
<feature type="transmembrane region" description="Helical" evidence="1">
    <location>
        <begin position="665"/>
        <end position="685"/>
    </location>
</feature>
<dbReference type="Pfam" id="PF23021">
    <property type="entry name" value="6TM_2nd_PGAP2IP"/>
    <property type="match status" value="1"/>
</dbReference>
<keyword evidence="1" id="KW-0812">Transmembrane</keyword>
<dbReference type="InterPro" id="IPR036691">
    <property type="entry name" value="Endo/exonu/phosph_ase_sf"/>
</dbReference>
<dbReference type="InterPro" id="IPR019402">
    <property type="entry name" value="CWH43_N"/>
</dbReference>
<feature type="transmembrane region" description="Helical" evidence="1">
    <location>
        <begin position="435"/>
        <end position="454"/>
    </location>
</feature>
<feature type="transmembrane region" description="Helical" evidence="1">
    <location>
        <begin position="474"/>
        <end position="493"/>
    </location>
</feature>
<dbReference type="EMBL" id="LN890542">
    <property type="protein sequence ID" value="CUS20975.1"/>
    <property type="molecule type" value="Genomic_DNA"/>
</dbReference>
<feature type="domain" description="PGAP2IP second transmembrane" evidence="3">
    <location>
        <begin position="508"/>
        <end position="681"/>
    </location>
</feature>
<reference evidence="7" key="1">
    <citation type="submission" date="2015-10" db="EMBL/GenBank/DDBJ databases">
        <authorList>
            <person name="Devillers H."/>
        </authorList>
    </citation>
    <scope>NUCLEOTIDE SEQUENCE [LARGE SCALE GENOMIC DNA]</scope>
</reference>
<organism evidence="6 7">
    <name type="scientific">Lachancea quebecensis</name>
    <dbReference type="NCBI Taxonomy" id="1654605"/>
    <lineage>
        <taxon>Eukaryota</taxon>
        <taxon>Fungi</taxon>
        <taxon>Dikarya</taxon>
        <taxon>Ascomycota</taxon>
        <taxon>Saccharomycotina</taxon>
        <taxon>Saccharomycetes</taxon>
        <taxon>Saccharomycetales</taxon>
        <taxon>Saccharomycetaceae</taxon>
        <taxon>Lachancea</taxon>
    </lineage>
</organism>
<feature type="transmembrane region" description="Helical" evidence="1">
    <location>
        <begin position="405"/>
        <end position="423"/>
    </location>
</feature>
<evidence type="ECO:0000259" key="5">
    <source>
        <dbReference type="Pfam" id="PF23226"/>
    </source>
</evidence>
<gene>
    <name evidence="6" type="ORF">LAQU0_S02e02674g</name>
</gene>
<dbReference type="GO" id="GO:0031505">
    <property type="term" value="P:fungal-type cell wall organization"/>
    <property type="evidence" value="ECO:0007669"/>
    <property type="project" value="TreeGrafter"/>
</dbReference>
<feature type="transmembrane region" description="Helical" evidence="1">
    <location>
        <begin position="121"/>
        <end position="138"/>
    </location>
</feature>
<dbReference type="InterPro" id="IPR051916">
    <property type="entry name" value="GPI-anchor_lipid_remodeler"/>
</dbReference>
<keyword evidence="7" id="KW-1185">Reference proteome</keyword>
<evidence type="ECO:0000259" key="4">
    <source>
        <dbReference type="Pfam" id="PF23022"/>
    </source>
</evidence>
<feature type="transmembrane region" description="Helical" evidence="1">
    <location>
        <begin position="90"/>
        <end position="109"/>
    </location>
</feature>
<dbReference type="InterPro" id="IPR053911">
    <property type="entry name" value="PGAP2IP_TM_2nd"/>
</dbReference>
<feature type="transmembrane region" description="Helical" evidence="1">
    <location>
        <begin position="355"/>
        <end position="375"/>
    </location>
</feature>
<dbReference type="OrthoDB" id="68581at2759"/>
<dbReference type="Proteomes" id="UP000236544">
    <property type="component" value="Unassembled WGS sequence"/>
</dbReference>
<feature type="transmembrane region" description="Helical" evidence="1">
    <location>
        <begin position="576"/>
        <end position="595"/>
    </location>
</feature>
<evidence type="ECO:0000313" key="7">
    <source>
        <dbReference type="Proteomes" id="UP000236544"/>
    </source>
</evidence>
<feature type="transmembrane region" description="Helical" evidence="1">
    <location>
        <begin position="697"/>
        <end position="720"/>
    </location>
</feature>
<dbReference type="PANTHER" id="PTHR14859">
    <property type="entry name" value="CALCOFLUOR WHITE HYPERSENSITIVE PROTEIN PRECURSOR"/>
    <property type="match status" value="1"/>
</dbReference>
<feature type="transmembrane region" description="Helical" evidence="1">
    <location>
        <begin position="514"/>
        <end position="538"/>
    </location>
</feature>
<evidence type="ECO:0000259" key="2">
    <source>
        <dbReference type="Pfam" id="PF10277"/>
    </source>
</evidence>
<feature type="transmembrane region" description="Helical" evidence="1">
    <location>
        <begin position="321"/>
        <end position="349"/>
    </location>
</feature>
<dbReference type="GO" id="GO:0016020">
    <property type="term" value="C:membrane"/>
    <property type="evidence" value="ECO:0007669"/>
    <property type="project" value="GOC"/>
</dbReference>
<dbReference type="AlphaFoldDB" id="A0A0P1KN43"/>
<dbReference type="Gene3D" id="3.60.10.10">
    <property type="entry name" value="Endonuclease/exonuclease/phosphatase"/>
    <property type="match status" value="1"/>
</dbReference>
<feature type="transmembrane region" description="Helical" evidence="1">
    <location>
        <begin position="550"/>
        <end position="569"/>
    </location>
</feature>
<dbReference type="InterPro" id="IPR053912">
    <property type="entry name" value="PGAP2IP_TM_1nd"/>
</dbReference>
<dbReference type="GO" id="GO:0006506">
    <property type="term" value="P:GPI anchor biosynthetic process"/>
    <property type="evidence" value="ECO:0007669"/>
    <property type="project" value="TreeGrafter"/>
</dbReference>
<name>A0A0P1KN43_9SACH</name>
<dbReference type="InterPro" id="IPR057315">
    <property type="entry name" value="Exo_endo_phos_PGAP2IP_C"/>
</dbReference>
<feature type="domain" description="CWH43-like N-terminal" evidence="2">
    <location>
        <begin position="6"/>
        <end position="204"/>
    </location>
</feature>
<evidence type="ECO:0000259" key="3">
    <source>
        <dbReference type="Pfam" id="PF23021"/>
    </source>
</evidence>
<dbReference type="Pfam" id="PF23022">
    <property type="entry name" value="6TM_1st_PGAP2IP"/>
    <property type="match status" value="1"/>
</dbReference>
<dbReference type="GO" id="GO:0005783">
    <property type="term" value="C:endoplasmic reticulum"/>
    <property type="evidence" value="ECO:0007669"/>
    <property type="project" value="TreeGrafter"/>
</dbReference>
<feature type="transmembrane region" description="Helical" evidence="1">
    <location>
        <begin position="632"/>
        <end position="659"/>
    </location>
</feature>
<protein>
    <submittedName>
        <fullName evidence="6">LAQU0S02e02674g1_1</fullName>
    </submittedName>
</protein>
<keyword evidence="1" id="KW-1133">Transmembrane helix</keyword>
<dbReference type="FunFam" id="3.60.10.10:FF:000031">
    <property type="entry name" value="Calcofluor white hypersensitive protein"/>
    <property type="match status" value="1"/>
</dbReference>
<feature type="transmembrane region" description="Helical" evidence="1">
    <location>
        <begin position="65"/>
        <end position="83"/>
    </location>
</feature>
<evidence type="ECO:0000256" key="1">
    <source>
        <dbReference type="SAM" id="Phobius"/>
    </source>
</evidence>
<accession>A0A0P1KN43</accession>
<dbReference type="Pfam" id="PF23226">
    <property type="entry name" value="Exo_endo_phos_PGAP2IP"/>
    <property type="match status" value="1"/>
</dbReference>
<sequence length="1014" mass="113346">MVTVNASIVPVAHTICASSAFLVALIVGWNLHFHKIVTNAHYTYPDEWFPSVSATIGDRYPERSIFQILIALTSFPRFLLLLGHYMINKSLSCFLVGLARTVSCGGWVYITSTDDHDTHDVFMIAYIILTLPWDILVIRKSEFKTGKMAAMTAFFGTIVPLIYWYLQHQVHKKAGAYSVYAYFEWSLIILDIAFDALAYHDFKKLSLNLELTSDIGNWFFMFKNKEASKPEAVSALKKTIDEEVRDVSYAQESTQDSIDLDYIPAGEGDGEANDSDSFADESMGLLQPEEAELKIMIQEDDEITYLAGNGSAIRVPAQDSIAYILVNLLNSMLFWTLVTSLLCMVWYFPLWYMGISGYEASIFAFVSPFLLYLPCVPMVTEIYGPLFSALVGIGAYLVPQPEARLLTASLAGGITALTFTNTLRSISNQSSTHMFAITWGLGLATSVILKMAFFSNNPLWPILNEENGGWNKTGLGLMTLVAVFTPSVNAVHYQNPDTQVNEKPCFTKKLTVSAGFGALIFSIHQLLTDASTIIYWSWEGWNANGPQGPLAWPYSSLTCAGLVIACLSTKYILEKPVIPSVILCVSTCVLASNSITGWTKYIFGGLVYVFGTIWMVPMYFSKMNVIKSPGAFGFAFFVYLILILAHVWTVAYAFVPFGWVLRERIGIVLSLTTSMIVIGGLFGVEEASGARKISKKFWTRIYFVGFVLLASIGGITYNLAPTGVPTPYNIEDNVITAGIWTIHFGLDNDLWSSEQKMIDLIRDMELDVVGLLETDTQRITMGNRDLTSKMAHDLEMYADFGPGPNKHTWGCVLLSKFPIINSTHHLMPSPVGELAPAIHATLKTYDDILVDVFVFHGGQEEDEEDRRLQSEELARLMGNTDRPTILLSYLVTDPHEGNYNNFVSEKSGMHDIDPDDDDRWCQYILYKKLGRSGYARVSRGSVTDTELQVGKFKVLDNEELSAYGDSIYDSVLLEDGVEVSEGLKFPDKFKGEGERGHYYHVFDEPRYYQTPWEI</sequence>
<feature type="transmembrane region" description="Helical" evidence="1">
    <location>
        <begin position="150"/>
        <end position="167"/>
    </location>
</feature>
<feature type="transmembrane region" description="Helical" evidence="1">
    <location>
        <begin position="601"/>
        <end position="620"/>
    </location>
</feature>
<feature type="transmembrane region" description="Helical" evidence="1">
    <location>
        <begin position="7"/>
        <end position="29"/>
    </location>
</feature>
<dbReference type="Pfam" id="PF10277">
    <property type="entry name" value="Frag1"/>
    <property type="match status" value="1"/>
</dbReference>
<keyword evidence="1" id="KW-0472">Membrane</keyword>
<feature type="domain" description="PGAP2IP C-terminal nuclease-like" evidence="5">
    <location>
        <begin position="733"/>
        <end position="959"/>
    </location>
</feature>